<dbReference type="InterPro" id="IPR007837">
    <property type="entry name" value="DinB"/>
</dbReference>
<dbReference type="Gene3D" id="1.20.120.450">
    <property type="entry name" value="dinb family like domain"/>
    <property type="match status" value="1"/>
</dbReference>
<proteinExistence type="inferred from homology"/>
<evidence type="ECO:0000313" key="5">
    <source>
        <dbReference type="Proteomes" id="UP000011991"/>
    </source>
</evidence>
<dbReference type="EMBL" id="ANOG01000933">
    <property type="protein sequence ID" value="EMI16619.1"/>
    <property type="molecule type" value="Genomic_DNA"/>
</dbReference>
<organism evidence="4 5">
    <name type="scientific">Rhodopirellula maiorica SM1</name>
    <dbReference type="NCBI Taxonomy" id="1265738"/>
    <lineage>
        <taxon>Bacteria</taxon>
        <taxon>Pseudomonadati</taxon>
        <taxon>Planctomycetota</taxon>
        <taxon>Planctomycetia</taxon>
        <taxon>Pirellulales</taxon>
        <taxon>Pirellulaceae</taxon>
        <taxon>Novipirellula</taxon>
    </lineage>
</organism>
<sequence length="121" mass="13571">MHLFDAEAWWITNWTEGPLPFPRTPESTSVAELSETWPDVMAQRNAFIATVDGNEVERIVEIAAGGPHTRFRVGESIPHLALHGTHHRAQLINMFRHVGAAWTNIDLLYAIGDLPEPPVKQ</sequence>
<accession>M5RRM6</accession>
<name>M5RRM6_9BACT</name>
<dbReference type="Pfam" id="PF05163">
    <property type="entry name" value="DinB"/>
    <property type="match status" value="1"/>
</dbReference>
<comment type="similarity">
    <text evidence="1">Belongs to the DinB family.</text>
</comment>
<protein>
    <submittedName>
        <fullName evidence="4">DinB</fullName>
    </submittedName>
</protein>
<dbReference type="PATRIC" id="fig|1265738.3.peg.6451"/>
<evidence type="ECO:0000256" key="1">
    <source>
        <dbReference type="ARBA" id="ARBA00008635"/>
    </source>
</evidence>
<gene>
    <name evidence="4" type="ORF">RMSM_06465</name>
</gene>
<dbReference type="GO" id="GO:0046872">
    <property type="term" value="F:metal ion binding"/>
    <property type="evidence" value="ECO:0007669"/>
    <property type="project" value="UniProtKB-KW"/>
</dbReference>
<keyword evidence="5" id="KW-1185">Reference proteome</keyword>
<dbReference type="InterPro" id="IPR034660">
    <property type="entry name" value="DinB/YfiT-like"/>
</dbReference>
<evidence type="ECO:0000256" key="3">
    <source>
        <dbReference type="PIRSR" id="PIRSR607837-1"/>
    </source>
</evidence>
<reference evidence="4 5" key="1">
    <citation type="journal article" date="2013" name="Mar. Genomics">
        <title>Expression of sulfatases in Rhodopirellula baltica and the diversity of sulfatases in the genus Rhodopirellula.</title>
        <authorList>
            <person name="Wegner C.E."/>
            <person name="Richter-Heitmann T."/>
            <person name="Klindworth A."/>
            <person name="Klockow C."/>
            <person name="Richter M."/>
            <person name="Achstetter T."/>
            <person name="Glockner F.O."/>
            <person name="Harder J."/>
        </authorList>
    </citation>
    <scope>NUCLEOTIDE SEQUENCE [LARGE SCALE GENOMIC DNA]</scope>
    <source>
        <strain evidence="4 5">SM1</strain>
    </source>
</reference>
<evidence type="ECO:0000313" key="4">
    <source>
        <dbReference type="EMBL" id="EMI16619.1"/>
    </source>
</evidence>
<feature type="binding site" evidence="3">
    <location>
        <position position="2"/>
    </location>
    <ligand>
        <name>a divalent metal cation</name>
        <dbReference type="ChEBI" id="CHEBI:60240"/>
    </ligand>
</feature>
<dbReference type="SUPFAM" id="SSF109854">
    <property type="entry name" value="DinB/YfiT-like putative metalloenzymes"/>
    <property type="match status" value="1"/>
</dbReference>
<keyword evidence="2 3" id="KW-0479">Metal-binding</keyword>
<feature type="binding site" evidence="3">
    <location>
        <position position="83"/>
    </location>
    <ligand>
        <name>a divalent metal cation</name>
        <dbReference type="ChEBI" id="CHEBI:60240"/>
    </ligand>
</feature>
<comment type="caution">
    <text evidence="4">The sequence shown here is derived from an EMBL/GenBank/DDBJ whole genome shotgun (WGS) entry which is preliminary data.</text>
</comment>
<dbReference type="AlphaFoldDB" id="M5RRM6"/>
<feature type="binding site" evidence="3">
    <location>
        <position position="87"/>
    </location>
    <ligand>
        <name>a divalent metal cation</name>
        <dbReference type="ChEBI" id="CHEBI:60240"/>
    </ligand>
</feature>
<evidence type="ECO:0000256" key="2">
    <source>
        <dbReference type="ARBA" id="ARBA00022723"/>
    </source>
</evidence>
<dbReference type="Proteomes" id="UP000011991">
    <property type="component" value="Unassembled WGS sequence"/>
</dbReference>